<keyword evidence="3" id="KW-1185">Reference proteome</keyword>
<dbReference type="InterPro" id="IPR003509">
    <property type="entry name" value="UPF0102_YraN-like"/>
</dbReference>
<evidence type="ECO:0000256" key="1">
    <source>
        <dbReference type="ARBA" id="ARBA00006738"/>
    </source>
</evidence>
<accession>A0A2S7T950</accession>
<dbReference type="EMBL" id="MQVX01000001">
    <property type="protein sequence ID" value="PQJ16035.1"/>
    <property type="molecule type" value="Genomic_DNA"/>
</dbReference>
<evidence type="ECO:0000313" key="2">
    <source>
        <dbReference type="EMBL" id="PQJ16035.1"/>
    </source>
</evidence>
<dbReference type="Proteomes" id="UP000239366">
    <property type="component" value="Unassembled WGS sequence"/>
</dbReference>
<organism evidence="2 3">
    <name type="scientific">Aureicoccus marinus</name>
    <dbReference type="NCBI Taxonomy" id="754435"/>
    <lineage>
        <taxon>Bacteria</taxon>
        <taxon>Pseudomonadati</taxon>
        <taxon>Bacteroidota</taxon>
        <taxon>Flavobacteriia</taxon>
        <taxon>Flavobacteriales</taxon>
        <taxon>Flavobacteriaceae</taxon>
        <taxon>Aureicoccus</taxon>
    </lineage>
</organism>
<dbReference type="InterPro" id="IPR011856">
    <property type="entry name" value="tRNA_endonuc-like_dom_sf"/>
</dbReference>
<dbReference type="GO" id="GO:0003676">
    <property type="term" value="F:nucleic acid binding"/>
    <property type="evidence" value="ECO:0007669"/>
    <property type="project" value="InterPro"/>
</dbReference>
<dbReference type="Pfam" id="PF02021">
    <property type="entry name" value="UPF0102"/>
    <property type="match status" value="1"/>
</dbReference>
<reference evidence="3" key="1">
    <citation type="submission" date="2016-11" db="EMBL/GenBank/DDBJ databases">
        <title>Trade-off between light-utilization and light-protection in marine flavobacteria.</title>
        <authorList>
            <person name="Kumagai Y."/>
            <person name="Yoshizawa S."/>
            <person name="Kogure K."/>
        </authorList>
    </citation>
    <scope>NUCLEOTIDE SEQUENCE [LARGE SCALE GENOMIC DNA]</scope>
    <source>
        <strain evidence="3">SG-18</strain>
    </source>
</reference>
<proteinExistence type="inferred from homology"/>
<comment type="similarity">
    <text evidence="1">Belongs to the UPF0102 family.</text>
</comment>
<dbReference type="Gene3D" id="3.40.1350.10">
    <property type="match status" value="1"/>
</dbReference>
<dbReference type="SUPFAM" id="SSF52980">
    <property type="entry name" value="Restriction endonuclease-like"/>
    <property type="match status" value="1"/>
</dbReference>
<dbReference type="AlphaFoldDB" id="A0A2S7T950"/>
<gene>
    <name evidence="2" type="ORF">BST99_10145</name>
</gene>
<dbReference type="InterPro" id="IPR011335">
    <property type="entry name" value="Restrct_endonuc-II-like"/>
</dbReference>
<protein>
    <recommendedName>
        <fullName evidence="4">Endonuclease</fullName>
    </recommendedName>
</protein>
<comment type="caution">
    <text evidence="2">The sequence shown here is derived from an EMBL/GenBank/DDBJ whole genome shotgun (WGS) entry which is preliminary data.</text>
</comment>
<name>A0A2S7T950_9FLAO</name>
<sequence length="96" mass="11074">MGLTFIGRDRRYGPCQVDLLFRDGKTLVLVEVKTASGSPLASKSQQLKYTQRNCLRRAARQSLREHPWAIEVRLDLLFLEVRGTGLILKYEPDCFY</sequence>
<evidence type="ECO:0000313" key="3">
    <source>
        <dbReference type="Proteomes" id="UP000239366"/>
    </source>
</evidence>
<evidence type="ECO:0008006" key="4">
    <source>
        <dbReference type="Google" id="ProtNLM"/>
    </source>
</evidence>